<dbReference type="InterPro" id="IPR001647">
    <property type="entry name" value="HTH_TetR"/>
</dbReference>
<keyword evidence="2 4" id="KW-0238">DNA-binding</keyword>
<evidence type="ECO:0000256" key="1">
    <source>
        <dbReference type="ARBA" id="ARBA00023015"/>
    </source>
</evidence>
<dbReference type="InterPro" id="IPR004111">
    <property type="entry name" value="Repressor_TetR_C"/>
</dbReference>
<feature type="domain" description="HTH tetR-type" evidence="5">
    <location>
        <begin position="29"/>
        <end position="89"/>
    </location>
</feature>
<sequence length="251" mass="27047">MADAEQTAADGLDRRVAALWSDGTDRRPALTRHRIITAAISVADAEGLDALSMRRVATELGAGTMSLYRHVADKAELLGAMVEAVNAESPDLAEVAGDWRAKLEHAAREEYALSHRHPWVLGVPWSRSPLGPNSLAAVESVLGVVADLGLDHHDRVAVVFSVFRYVRGAARDAVDAAAERRDGVPDEEWWAGSEDVIARFVDPARFPEVVGAYRAGALTQTGPDGFEFGLARVLDGVEAYVRSRTDAERGP</sequence>
<dbReference type="SUPFAM" id="SSF48498">
    <property type="entry name" value="Tetracyclin repressor-like, C-terminal domain"/>
    <property type="match status" value="1"/>
</dbReference>
<keyword evidence="1" id="KW-0805">Transcription regulation</keyword>
<feature type="DNA-binding region" description="H-T-H motif" evidence="4">
    <location>
        <begin position="52"/>
        <end position="71"/>
    </location>
</feature>
<dbReference type="SUPFAM" id="SSF46689">
    <property type="entry name" value="Homeodomain-like"/>
    <property type="match status" value="1"/>
</dbReference>
<accession>A0ABT7MK99</accession>
<dbReference type="PANTHER" id="PTHR30055:SF151">
    <property type="entry name" value="TRANSCRIPTIONAL REGULATORY PROTEIN"/>
    <property type="match status" value="1"/>
</dbReference>
<name>A0ABT7MK99_9PSEU</name>
<evidence type="ECO:0000313" key="6">
    <source>
        <dbReference type="EMBL" id="MDL5160352.1"/>
    </source>
</evidence>
<comment type="caution">
    <text evidence="6">The sequence shown here is derived from an EMBL/GenBank/DDBJ whole genome shotgun (WGS) entry which is preliminary data.</text>
</comment>
<protein>
    <submittedName>
        <fullName evidence="6">TetR/AcrR family transcriptional regulator</fullName>
    </submittedName>
</protein>
<dbReference type="Pfam" id="PF00440">
    <property type="entry name" value="TetR_N"/>
    <property type="match status" value="1"/>
</dbReference>
<dbReference type="RefSeq" id="WP_286056956.1">
    <property type="nucleotide sequence ID" value="NZ_JASVWF010000010.1"/>
</dbReference>
<evidence type="ECO:0000256" key="2">
    <source>
        <dbReference type="ARBA" id="ARBA00023125"/>
    </source>
</evidence>
<proteinExistence type="predicted"/>
<dbReference type="Gene3D" id="1.10.10.60">
    <property type="entry name" value="Homeodomain-like"/>
    <property type="match status" value="1"/>
</dbReference>
<dbReference type="EMBL" id="JASVWF010000010">
    <property type="protein sequence ID" value="MDL5160352.1"/>
    <property type="molecule type" value="Genomic_DNA"/>
</dbReference>
<dbReference type="InterPro" id="IPR009057">
    <property type="entry name" value="Homeodomain-like_sf"/>
</dbReference>
<dbReference type="PANTHER" id="PTHR30055">
    <property type="entry name" value="HTH-TYPE TRANSCRIPTIONAL REGULATOR RUTR"/>
    <property type="match status" value="1"/>
</dbReference>
<keyword evidence="7" id="KW-1185">Reference proteome</keyword>
<dbReference type="InterPro" id="IPR036271">
    <property type="entry name" value="Tet_transcr_reg_TetR-rel_C_sf"/>
</dbReference>
<dbReference type="PROSITE" id="PS50977">
    <property type="entry name" value="HTH_TETR_2"/>
    <property type="match status" value="1"/>
</dbReference>
<keyword evidence="3" id="KW-0804">Transcription</keyword>
<evidence type="ECO:0000256" key="4">
    <source>
        <dbReference type="PROSITE-ProRule" id="PRU00335"/>
    </source>
</evidence>
<dbReference type="Pfam" id="PF02909">
    <property type="entry name" value="TetR_C_1"/>
    <property type="match status" value="1"/>
</dbReference>
<gene>
    <name evidence="6" type="ORF">QRT03_30600</name>
</gene>
<dbReference type="InterPro" id="IPR050109">
    <property type="entry name" value="HTH-type_TetR-like_transc_reg"/>
</dbReference>
<evidence type="ECO:0000259" key="5">
    <source>
        <dbReference type="PROSITE" id="PS50977"/>
    </source>
</evidence>
<evidence type="ECO:0000256" key="3">
    <source>
        <dbReference type="ARBA" id="ARBA00023163"/>
    </source>
</evidence>
<reference evidence="6 7" key="1">
    <citation type="submission" date="2023-06" db="EMBL/GenBank/DDBJ databases">
        <title>Actinomycetospora Odt1-22.</title>
        <authorList>
            <person name="Supong K."/>
        </authorList>
    </citation>
    <scope>NUCLEOTIDE SEQUENCE [LARGE SCALE GENOMIC DNA]</scope>
    <source>
        <strain evidence="6 7">Odt1-22</strain>
    </source>
</reference>
<organism evidence="6 7">
    <name type="scientific">Actinomycetospora termitidis</name>
    <dbReference type="NCBI Taxonomy" id="3053470"/>
    <lineage>
        <taxon>Bacteria</taxon>
        <taxon>Bacillati</taxon>
        <taxon>Actinomycetota</taxon>
        <taxon>Actinomycetes</taxon>
        <taxon>Pseudonocardiales</taxon>
        <taxon>Pseudonocardiaceae</taxon>
        <taxon>Actinomycetospora</taxon>
    </lineage>
</organism>
<evidence type="ECO:0000313" key="7">
    <source>
        <dbReference type="Proteomes" id="UP001231924"/>
    </source>
</evidence>
<dbReference type="Proteomes" id="UP001231924">
    <property type="component" value="Unassembled WGS sequence"/>
</dbReference>
<dbReference type="Gene3D" id="1.10.357.10">
    <property type="entry name" value="Tetracycline Repressor, domain 2"/>
    <property type="match status" value="1"/>
</dbReference>